<proteinExistence type="predicted"/>
<evidence type="ECO:0000313" key="1">
    <source>
        <dbReference type="EMBL" id="MPN04664.1"/>
    </source>
</evidence>
<comment type="caution">
    <text evidence="1">The sequence shown here is derived from an EMBL/GenBank/DDBJ whole genome shotgun (WGS) entry which is preliminary data.</text>
</comment>
<protein>
    <submittedName>
        <fullName evidence="1">Uncharacterized protein</fullName>
    </submittedName>
</protein>
<dbReference type="AlphaFoldDB" id="A0A645EW12"/>
<gene>
    <name evidence="1" type="ORF">SDC9_151909</name>
</gene>
<dbReference type="EMBL" id="VSSQ01050583">
    <property type="protein sequence ID" value="MPN04664.1"/>
    <property type="molecule type" value="Genomic_DNA"/>
</dbReference>
<accession>A0A645EW12</accession>
<sequence>MGRAGKALGQQDLLFLPLRAFFHPLVKHGALQPQLAQNCKKQRTVKAALLRQLAQRPHQMVGVLGHDGNFQPRLPPKFAGILALALLHQPQQRRFAGTVGAAKRKLLAALQQKIGRLKQGSTLTAGRKALPV</sequence>
<name>A0A645EW12_9ZZZZ</name>
<reference evidence="1" key="1">
    <citation type="submission" date="2019-08" db="EMBL/GenBank/DDBJ databases">
        <authorList>
            <person name="Kucharzyk K."/>
            <person name="Murdoch R.W."/>
            <person name="Higgins S."/>
            <person name="Loffler F."/>
        </authorList>
    </citation>
    <scope>NUCLEOTIDE SEQUENCE</scope>
</reference>
<organism evidence="1">
    <name type="scientific">bioreactor metagenome</name>
    <dbReference type="NCBI Taxonomy" id="1076179"/>
    <lineage>
        <taxon>unclassified sequences</taxon>
        <taxon>metagenomes</taxon>
        <taxon>ecological metagenomes</taxon>
    </lineage>
</organism>